<dbReference type="Proteomes" id="UP000002620">
    <property type="component" value="Chromosome"/>
</dbReference>
<sequence>MLTPGERETVLRWSEDRGEGLSLYTASPRVFRRLEEAGFRPSRVSHGADGVPVAWEFSLPADARSWRRLRGALNKVFSR</sequence>
<dbReference type="HOGENOM" id="CLU_2598303_0_0_9"/>
<protein>
    <submittedName>
        <fullName evidence="1">Uncharacterized protein</fullName>
    </submittedName>
</protein>
<dbReference type="KEGG" id="adg:Adeg_0879"/>
<reference evidence="1 2" key="1">
    <citation type="submission" date="2009-10" db="EMBL/GenBank/DDBJ databases">
        <title>Complete sequence of chromosome of Ammonifex degensii KC4.</title>
        <authorList>
            <consortium name="US DOE Joint Genome Institute"/>
            <person name="Kerfeld C."/>
            <person name="Goodner B."/>
            <person name="Huber H."/>
            <person name="Stetter K."/>
            <person name="Lucas S."/>
            <person name="Copeland A."/>
            <person name="Lapidus A."/>
            <person name="Glavina del Rio T."/>
            <person name="Dalin E."/>
            <person name="Tice H."/>
            <person name="Bruce D."/>
            <person name="Goodwin L."/>
            <person name="Pitluck S."/>
            <person name="Saunders E."/>
            <person name="Brettin T."/>
            <person name="Detter J.C."/>
            <person name="Han C."/>
            <person name="Larimer F."/>
            <person name="Land M."/>
            <person name="Hauser L."/>
            <person name="Kyrpides N."/>
            <person name="Ovchinnikova G."/>
            <person name="Richardson P."/>
        </authorList>
    </citation>
    <scope>NUCLEOTIDE SEQUENCE [LARGE SCALE GENOMIC DNA]</scope>
    <source>
        <strain evidence="2">DSM 10501 / KC4</strain>
    </source>
</reference>
<organism evidence="1 2">
    <name type="scientific">Ammonifex degensii (strain DSM 10501 / KC4)</name>
    <dbReference type="NCBI Taxonomy" id="429009"/>
    <lineage>
        <taxon>Bacteria</taxon>
        <taxon>Bacillati</taxon>
        <taxon>Bacillota</taxon>
        <taxon>Clostridia</taxon>
        <taxon>Thermoanaerobacterales</taxon>
        <taxon>Thermoanaerobacteraceae</taxon>
        <taxon>Ammonifex</taxon>
    </lineage>
</organism>
<name>C9RCP1_AMMDK</name>
<gene>
    <name evidence="1" type="ordered locus">Adeg_0879</name>
</gene>
<dbReference type="AlphaFoldDB" id="C9RCP1"/>
<keyword evidence="2" id="KW-1185">Reference proteome</keyword>
<evidence type="ECO:0000313" key="2">
    <source>
        <dbReference type="Proteomes" id="UP000002620"/>
    </source>
</evidence>
<dbReference type="EMBL" id="CP001785">
    <property type="protein sequence ID" value="ACX52018.1"/>
    <property type="molecule type" value="Genomic_DNA"/>
</dbReference>
<accession>C9RCP1</accession>
<evidence type="ECO:0000313" key="1">
    <source>
        <dbReference type="EMBL" id="ACX52018.1"/>
    </source>
</evidence>
<proteinExistence type="predicted"/>
<dbReference type="STRING" id="429009.Adeg_0879"/>